<organism evidence="2 3">
    <name type="scientific">Mycena albidolilacea</name>
    <dbReference type="NCBI Taxonomy" id="1033008"/>
    <lineage>
        <taxon>Eukaryota</taxon>
        <taxon>Fungi</taxon>
        <taxon>Dikarya</taxon>
        <taxon>Basidiomycota</taxon>
        <taxon>Agaricomycotina</taxon>
        <taxon>Agaricomycetes</taxon>
        <taxon>Agaricomycetidae</taxon>
        <taxon>Agaricales</taxon>
        <taxon>Marasmiineae</taxon>
        <taxon>Mycenaceae</taxon>
        <taxon>Mycena</taxon>
    </lineage>
</organism>
<feature type="compositionally biased region" description="Basic residues" evidence="1">
    <location>
        <begin position="182"/>
        <end position="194"/>
    </location>
</feature>
<evidence type="ECO:0000313" key="3">
    <source>
        <dbReference type="Proteomes" id="UP001218218"/>
    </source>
</evidence>
<evidence type="ECO:0008006" key="4">
    <source>
        <dbReference type="Google" id="ProtNLM"/>
    </source>
</evidence>
<evidence type="ECO:0000256" key="1">
    <source>
        <dbReference type="SAM" id="MobiDB-lite"/>
    </source>
</evidence>
<dbReference type="AlphaFoldDB" id="A0AAD7AEE4"/>
<feature type="region of interest" description="Disordered" evidence="1">
    <location>
        <begin position="297"/>
        <end position="336"/>
    </location>
</feature>
<feature type="region of interest" description="Disordered" evidence="1">
    <location>
        <begin position="82"/>
        <end position="194"/>
    </location>
</feature>
<dbReference type="EMBL" id="JARIHO010000009">
    <property type="protein sequence ID" value="KAJ7355507.1"/>
    <property type="molecule type" value="Genomic_DNA"/>
</dbReference>
<feature type="compositionally biased region" description="Basic and acidic residues" evidence="1">
    <location>
        <begin position="307"/>
        <end position="316"/>
    </location>
</feature>
<keyword evidence="3" id="KW-1185">Reference proteome</keyword>
<feature type="compositionally biased region" description="Polar residues" evidence="1">
    <location>
        <begin position="146"/>
        <end position="173"/>
    </location>
</feature>
<protein>
    <recommendedName>
        <fullName evidence="4">Coilin</fullName>
    </recommendedName>
</protein>
<sequence>MRLKIQTVPPLPVFKVWFTPGSEQCTTVANLKSALARDVLKQKNASPLELSLDGFDLLEGSLLQDVLRDGDLVVVKAADISPVGKKRKRSSSPIHRITKTRSVPPPRTISSSSSSSASSSSSSDSSDSESDSESDSSSSSSGSSSPPQIAPSTKCVSIPQPQTVRKPLTTKSITVPPGKGRPSTHSRNQRRRLKKQVATLTAPAALPEFVSAINATPVANAEIERAKARQGRIHGPAPDVASALNKAFGGNERGGRLDPGTLDAPLLSASSSTLHTPLYPQSEAEETLNVQMMSMLPKSKNKNKSRRGAEEIDPRSRKIVFGTPPPAPGQPEEDEEARVLRPVLIPPSTLPAHLIPSNMFITCIDVEEGLKKPKKNKRRVEEATMDEPMTVLDYGEEERPSLNVAALDLETAPLITSHTDLTVGCIIGFEGLVMNLKTFAPEIGKRYGRVVGWSENGVTMRAMDSGEEENEDEELEWSEVQGQWKVLQ</sequence>
<proteinExistence type="predicted"/>
<dbReference type="Proteomes" id="UP001218218">
    <property type="component" value="Unassembled WGS sequence"/>
</dbReference>
<accession>A0AAD7AEE4</accession>
<feature type="compositionally biased region" description="Low complexity" evidence="1">
    <location>
        <begin position="110"/>
        <end position="125"/>
    </location>
</feature>
<gene>
    <name evidence="2" type="ORF">DFH08DRAFT_501110</name>
</gene>
<feature type="compositionally biased region" description="Low complexity" evidence="1">
    <location>
        <begin position="135"/>
        <end position="145"/>
    </location>
</feature>
<comment type="caution">
    <text evidence="2">The sequence shown here is derived from an EMBL/GenBank/DDBJ whole genome shotgun (WGS) entry which is preliminary data.</text>
</comment>
<name>A0AAD7AEE4_9AGAR</name>
<reference evidence="2" key="1">
    <citation type="submission" date="2023-03" db="EMBL/GenBank/DDBJ databases">
        <title>Massive genome expansion in bonnet fungi (Mycena s.s.) driven by repeated elements and novel gene families across ecological guilds.</title>
        <authorList>
            <consortium name="Lawrence Berkeley National Laboratory"/>
            <person name="Harder C.B."/>
            <person name="Miyauchi S."/>
            <person name="Viragh M."/>
            <person name="Kuo A."/>
            <person name="Thoen E."/>
            <person name="Andreopoulos B."/>
            <person name="Lu D."/>
            <person name="Skrede I."/>
            <person name="Drula E."/>
            <person name="Henrissat B."/>
            <person name="Morin E."/>
            <person name="Kohler A."/>
            <person name="Barry K."/>
            <person name="LaButti K."/>
            <person name="Morin E."/>
            <person name="Salamov A."/>
            <person name="Lipzen A."/>
            <person name="Mereny Z."/>
            <person name="Hegedus B."/>
            <person name="Baldrian P."/>
            <person name="Stursova M."/>
            <person name="Weitz H."/>
            <person name="Taylor A."/>
            <person name="Grigoriev I.V."/>
            <person name="Nagy L.G."/>
            <person name="Martin F."/>
            <person name="Kauserud H."/>
        </authorList>
    </citation>
    <scope>NUCLEOTIDE SEQUENCE</scope>
    <source>
        <strain evidence="2">CBHHK002</strain>
    </source>
</reference>
<evidence type="ECO:0000313" key="2">
    <source>
        <dbReference type="EMBL" id="KAJ7355507.1"/>
    </source>
</evidence>